<evidence type="ECO:0000313" key="1">
    <source>
        <dbReference type="EMBL" id="MCJ8499954.1"/>
    </source>
</evidence>
<dbReference type="Proteomes" id="UP001165427">
    <property type="component" value="Unassembled WGS sequence"/>
</dbReference>
<dbReference type="RefSeq" id="WP_246903657.1">
    <property type="nucleotide sequence ID" value="NZ_JALJRB010000004.1"/>
</dbReference>
<gene>
    <name evidence="1" type="ORF">MRX98_05160</name>
</gene>
<proteinExistence type="predicted"/>
<comment type="caution">
    <text evidence="1">The sequence shown here is derived from an EMBL/GenBank/DDBJ whole genome shotgun (WGS) entry which is preliminary data.</text>
</comment>
<keyword evidence="2" id="KW-1185">Reference proteome</keyword>
<organism evidence="1 2">
    <name type="scientific">Desulfatitalea alkaliphila</name>
    <dbReference type="NCBI Taxonomy" id="2929485"/>
    <lineage>
        <taxon>Bacteria</taxon>
        <taxon>Pseudomonadati</taxon>
        <taxon>Thermodesulfobacteriota</taxon>
        <taxon>Desulfobacteria</taxon>
        <taxon>Desulfobacterales</taxon>
        <taxon>Desulfosarcinaceae</taxon>
        <taxon>Desulfatitalea</taxon>
    </lineage>
</organism>
<name>A0AA41R0G2_9BACT</name>
<evidence type="ECO:0000313" key="2">
    <source>
        <dbReference type="Proteomes" id="UP001165427"/>
    </source>
</evidence>
<reference evidence="1" key="1">
    <citation type="submission" date="2022-04" db="EMBL/GenBank/DDBJ databases">
        <title>Desulfatitalea alkaliphila sp. nov., a novel anaerobic sulfate-reducing bacterium isolated from terrestrial mud volcano, Taman Peninsula, Russia.</title>
        <authorList>
            <person name="Khomyakova M.A."/>
            <person name="Merkel A.Y."/>
            <person name="Slobodkin A.I."/>
        </authorList>
    </citation>
    <scope>NUCLEOTIDE SEQUENCE</scope>
    <source>
        <strain evidence="1">M08but</strain>
    </source>
</reference>
<accession>A0AA41R0G2</accession>
<protein>
    <submittedName>
        <fullName evidence="1">Uncharacterized protein</fullName>
    </submittedName>
</protein>
<sequence length="102" mass="11470">MTASERNRSPDFFEEHTLDPVRTATRAAAASPQPKKKAGFYLTEALLARFNRRFHEMKLAGLPIENKSDLLEISLGFALDDLDRGENSRLLQTLHKTRANSG</sequence>
<dbReference type="EMBL" id="JALJRB010000004">
    <property type="protein sequence ID" value="MCJ8499954.1"/>
    <property type="molecule type" value="Genomic_DNA"/>
</dbReference>
<dbReference type="AlphaFoldDB" id="A0AA41R0G2"/>